<evidence type="ECO:0000256" key="1">
    <source>
        <dbReference type="SAM" id="MobiDB-lite"/>
    </source>
</evidence>
<feature type="compositionally biased region" description="Basic and acidic residues" evidence="1">
    <location>
        <begin position="25"/>
        <end position="43"/>
    </location>
</feature>
<proteinExistence type="evidence at transcript level"/>
<protein>
    <submittedName>
        <fullName evidence="2">WRAP53</fullName>
    </submittedName>
</protein>
<feature type="region of interest" description="Disordered" evidence="1">
    <location>
        <begin position="1"/>
        <end position="43"/>
    </location>
</feature>
<feature type="non-terminal residue" evidence="2">
    <location>
        <position position="70"/>
    </location>
</feature>
<dbReference type="EMBL" id="AY766323">
    <property type="protein sequence ID" value="AAW92116.1"/>
    <property type="molecule type" value="mRNA"/>
</dbReference>
<reference evidence="2" key="1">
    <citation type="submission" date="2004-09" db="EMBL/GenBank/DDBJ databases">
        <title>WRAP53 alt_exon1 (ex1B).</title>
        <authorList>
            <person name="Hammarsund M."/>
            <person name="Wiman K."/>
        </authorList>
    </citation>
    <scope>NUCLEOTIDE SEQUENCE</scope>
</reference>
<evidence type="ECO:0000313" key="2">
    <source>
        <dbReference type="EMBL" id="AAW92116.1"/>
    </source>
</evidence>
<dbReference type="AlphaFoldDB" id="Q08ET8"/>
<name>Q08ET8_HUMAN</name>
<accession>Q08ET8</accession>
<feature type="non-terminal residue" evidence="2">
    <location>
        <position position="1"/>
    </location>
</feature>
<organism evidence="2">
    <name type="scientific">Homo sapiens</name>
    <name type="common">Human</name>
    <dbReference type="NCBI Taxonomy" id="9606"/>
    <lineage>
        <taxon>Eukaryota</taxon>
        <taxon>Metazoa</taxon>
        <taxon>Chordata</taxon>
        <taxon>Craniata</taxon>
        <taxon>Vertebrata</taxon>
        <taxon>Euteleostomi</taxon>
        <taxon>Mammalia</taxon>
        <taxon>Eutheria</taxon>
        <taxon>Euarchontoglires</taxon>
        <taxon>Primates</taxon>
        <taxon>Haplorrhini</taxon>
        <taxon>Catarrhini</taxon>
        <taxon>Hominidae</taxon>
        <taxon>Homo</taxon>
    </lineage>
</organism>
<sequence>PGSAGSVGRPRNLIRDAAAQSEGGPKSRDSKRPVATRGAKEHSAFKRIGVRCSPLLPGVFCLLPEEEGST</sequence>